<dbReference type="GO" id="GO:0004674">
    <property type="term" value="F:protein serine/threonine kinase activity"/>
    <property type="evidence" value="ECO:0007669"/>
    <property type="project" value="UniProtKB-KW"/>
</dbReference>
<keyword evidence="2 3" id="KW-0067">ATP-binding</keyword>
<accession>L7UMS8</accession>
<evidence type="ECO:0000256" key="4">
    <source>
        <dbReference type="SAM" id="MobiDB-lite"/>
    </source>
</evidence>
<dbReference type="SUPFAM" id="SSF52540">
    <property type="entry name" value="P-loop containing nucleoside triphosphate hydrolases"/>
    <property type="match status" value="1"/>
</dbReference>
<dbReference type="PANTHER" id="PTHR16305:SF28">
    <property type="entry name" value="GUANYLATE CYCLASE DOMAIN-CONTAINING PROTEIN"/>
    <property type="match status" value="1"/>
</dbReference>
<protein>
    <submittedName>
        <fullName evidence="6">Putative serine/threonine protein kinase</fullName>
    </submittedName>
</protein>
<dbReference type="eggNOG" id="COG3899">
    <property type="taxonomic scope" value="Bacteria"/>
</dbReference>
<gene>
    <name evidence="6" type="ordered locus">MYSTI_06501</name>
</gene>
<dbReference type="STRING" id="1278073.MYSTI_06501"/>
<dbReference type="CDD" id="cd14014">
    <property type="entry name" value="STKc_PknB_like"/>
    <property type="match status" value="1"/>
</dbReference>
<dbReference type="InterPro" id="IPR011009">
    <property type="entry name" value="Kinase-like_dom_sf"/>
</dbReference>
<dbReference type="HOGENOM" id="CLU_271462_0_0_7"/>
<dbReference type="PROSITE" id="PS00107">
    <property type="entry name" value="PROTEIN_KINASE_ATP"/>
    <property type="match status" value="1"/>
</dbReference>
<feature type="region of interest" description="Disordered" evidence="4">
    <location>
        <begin position="27"/>
        <end position="47"/>
    </location>
</feature>
<keyword evidence="6" id="KW-0808">Transferase</keyword>
<dbReference type="EMBL" id="CP004025">
    <property type="protein sequence ID" value="AGC47774.1"/>
    <property type="molecule type" value="Genomic_DNA"/>
</dbReference>
<dbReference type="InterPro" id="IPR017441">
    <property type="entry name" value="Protein_kinase_ATP_BS"/>
</dbReference>
<dbReference type="KEGG" id="msd:MYSTI_06501"/>
<dbReference type="AlphaFoldDB" id="L7UMS8"/>
<dbReference type="Pfam" id="PF00069">
    <property type="entry name" value="Pkinase"/>
    <property type="match status" value="1"/>
</dbReference>
<reference evidence="6 7" key="1">
    <citation type="journal article" date="2013" name="Genome Announc.">
        <title>Complete genome sequence of Myxococcus stipitatus strain DSM 14675, a fruiting myxobacterium.</title>
        <authorList>
            <person name="Huntley S."/>
            <person name="Kneip S."/>
            <person name="Treuner-Lange A."/>
            <person name="Sogaard-Andersen L."/>
        </authorList>
    </citation>
    <scope>NUCLEOTIDE SEQUENCE [LARGE SCALE GENOMIC DNA]</scope>
    <source>
        <strain evidence="7">DSM 14675 / JCM 12634 / Mx s8</strain>
    </source>
</reference>
<dbReference type="eggNOG" id="COG0515">
    <property type="taxonomic scope" value="Bacteria"/>
</dbReference>
<keyword evidence="6" id="KW-0723">Serine/threonine-protein kinase</keyword>
<dbReference type="InterPro" id="IPR041664">
    <property type="entry name" value="AAA_16"/>
</dbReference>
<evidence type="ECO:0000259" key="5">
    <source>
        <dbReference type="PROSITE" id="PS50011"/>
    </source>
</evidence>
<dbReference type="GO" id="GO:0005524">
    <property type="term" value="F:ATP binding"/>
    <property type="evidence" value="ECO:0007669"/>
    <property type="project" value="UniProtKB-UniRule"/>
</dbReference>
<dbReference type="Gene3D" id="3.30.200.20">
    <property type="entry name" value="Phosphorylase Kinase, domain 1"/>
    <property type="match status" value="1"/>
</dbReference>
<evidence type="ECO:0000313" key="6">
    <source>
        <dbReference type="EMBL" id="AGC47774.1"/>
    </source>
</evidence>
<keyword evidence="6" id="KW-0418">Kinase</keyword>
<dbReference type="PANTHER" id="PTHR16305">
    <property type="entry name" value="TESTICULAR SOLUBLE ADENYLYL CYCLASE"/>
    <property type="match status" value="1"/>
</dbReference>
<sequence>MQGNVLFHRLLDSDDLPVPAFVSDEEKTTVLDERSRPTSSSWGDRIRTPVTLSGDDAGARRSLEVGMVVTGRYRVEGLLGEGGMGRIWLAEDLHERRRVALKEMQVPSGLSAGKSEELVLMFRHEFFAMKKLQHPGTLKVFDWGMTEAGNRFITMEVVDGSDLSTLARDAPLDTRTLYRVLLQMAQVLAFIHSRLYVHCDIKASNVRITSTGAVKLMDFGVMHQLGTPSPGKLKGTLEYLAPEWQRGASIDGRADLYSLGIMAYYLVTRRLPFKRNTPAALLAEHLTRPPPKPSTLVSVDPALEEIILLLLAKDPRERFQDAGELMEALCHASGEPMPEEPLSARSSYLHVPEVVGRAAELEALMNGLAEADWGQSRAVLLGAPAGVGKTRLLQEFELQAKLAELPFGRGQCRAEGQAPLTPIAQALRALMPHTPTDVMERLSPRLSRLMPSLSAETSGVAPVPGEEKLGFFGALAEWVQVLGRRMTFVLCFEDLHWADTASLEVLNVLIRALHGTRGMVVGTFRSRELSRLSLAFQTVDEKLTRRMDLEPLGAEHVGTLVGLALPGLEVPEGFVARLHATTGGNAFFATECLRALVEEGALTRVGGRWTAQAGLDTRSLPSSIQAAVLERLSSAPVEQVSLLRRLAPAGRSLELPMVRALAGLPETELFAVLDGIVERQFLQEEEGRYVFTHDTVHQAVYDSTVEDERRVAHGRVALALQTLYYQRSDLARTVGWHYLRSTEPELAIGPLLDAGRAAMESQALLEATLLLKEASTLLEAAPDFPGRDRLLLRIWVTLVEVGYASDPPSSLAFAEKLFSHWSSTVDLVEGRRVALAQLDAACSAPEEERPARLRELFREREADAQVSPADIFWKMAELRILQGMALAIVGRTRDLDALLERVRVEQPEVSPYRAGTLLAPAVLSAYTGRSAGVVEAQFEQLARLRGLREVMGRLPRRLAWALGMGGYMMNMNLALRGEPLDAQATRDGYVVAESHGFTDVRAFHLFTVVTRAAFTGDGAAFVPAFTEKTDLVRRLGNPRLMERNLAIFTPPYYLERGEHEHVAAVVARGESLARVLPEDRWLQCHVRAYQACRDVLFEDAAAVRQSLPRALAAAREGGLRMETLLRVYQSRFEREQGHLEAAREAAELALSRATDPVLANPWDEVLARRAMAALFPGDEGLGHLRRALALAELTGNVLQVGHVRLALAERAASVEAAVAELEAAETAFTEARASNLQAQAASLRGALRRSAEARQSA</sequence>
<evidence type="ECO:0000256" key="1">
    <source>
        <dbReference type="ARBA" id="ARBA00022741"/>
    </source>
</evidence>
<dbReference type="InterPro" id="IPR027417">
    <property type="entry name" value="P-loop_NTPase"/>
</dbReference>
<dbReference type="Pfam" id="PF13191">
    <property type="entry name" value="AAA_16"/>
    <property type="match status" value="1"/>
</dbReference>
<evidence type="ECO:0000313" key="7">
    <source>
        <dbReference type="Proteomes" id="UP000011131"/>
    </source>
</evidence>
<proteinExistence type="predicted"/>
<keyword evidence="7" id="KW-1185">Reference proteome</keyword>
<feature type="binding site" evidence="3">
    <location>
        <position position="102"/>
    </location>
    <ligand>
        <name>ATP</name>
        <dbReference type="ChEBI" id="CHEBI:30616"/>
    </ligand>
</feature>
<name>L7UMS8_MYXSD</name>
<feature type="compositionally biased region" description="Basic and acidic residues" evidence="4">
    <location>
        <begin position="27"/>
        <end position="36"/>
    </location>
</feature>
<evidence type="ECO:0000256" key="2">
    <source>
        <dbReference type="ARBA" id="ARBA00022840"/>
    </source>
</evidence>
<dbReference type="SMART" id="SM00220">
    <property type="entry name" value="S_TKc"/>
    <property type="match status" value="1"/>
</dbReference>
<organism evidence="6 7">
    <name type="scientific">Myxococcus stipitatus (strain DSM 14675 / JCM 12634 / Mx s8)</name>
    <dbReference type="NCBI Taxonomy" id="1278073"/>
    <lineage>
        <taxon>Bacteria</taxon>
        <taxon>Pseudomonadati</taxon>
        <taxon>Myxococcota</taxon>
        <taxon>Myxococcia</taxon>
        <taxon>Myxococcales</taxon>
        <taxon>Cystobacterineae</taxon>
        <taxon>Myxococcaceae</taxon>
        <taxon>Myxococcus</taxon>
    </lineage>
</organism>
<dbReference type="InterPro" id="IPR000719">
    <property type="entry name" value="Prot_kinase_dom"/>
</dbReference>
<dbReference type="GO" id="GO:0005737">
    <property type="term" value="C:cytoplasm"/>
    <property type="evidence" value="ECO:0007669"/>
    <property type="project" value="TreeGrafter"/>
</dbReference>
<dbReference type="SUPFAM" id="SSF56112">
    <property type="entry name" value="Protein kinase-like (PK-like)"/>
    <property type="match status" value="1"/>
</dbReference>
<keyword evidence="1 3" id="KW-0547">Nucleotide-binding</keyword>
<dbReference type="Proteomes" id="UP000011131">
    <property type="component" value="Chromosome"/>
</dbReference>
<dbReference type="PROSITE" id="PS50011">
    <property type="entry name" value="PROTEIN_KINASE_DOM"/>
    <property type="match status" value="1"/>
</dbReference>
<feature type="domain" description="Protein kinase" evidence="5">
    <location>
        <begin position="73"/>
        <end position="334"/>
    </location>
</feature>
<dbReference type="GO" id="GO:0004016">
    <property type="term" value="F:adenylate cyclase activity"/>
    <property type="evidence" value="ECO:0007669"/>
    <property type="project" value="TreeGrafter"/>
</dbReference>
<evidence type="ECO:0000256" key="3">
    <source>
        <dbReference type="PROSITE-ProRule" id="PRU10141"/>
    </source>
</evidence>
<dbReference type="Gene3D" id="1.10.510.10">
    <property type="entry name" value="Transferase(Phosphotransferase) domain 1"/>
    <property type="match status" value="1"/>
</dbReference>
<dbReference type="PATRIC" id="fig|1278073.3.peg.6600"/>